<accession>A0A379SIE2</accession>
<keyword evidence="1" id="KW-0472">Membrane</keyword>
<dbReference type="AlphaFoldDB" id="A0A379SIE2"/>
<feature type="transmembrane region" description="Helical" evidence="1">
    <location>
        <begin position="6"/>
        <end position="25"/>
    </location>
</feature>
<sequence length="69" mass="7655">MDNSPSYVWYLLPHLTFTAFSMLSLSIATAHRSKMPVEFCNGGITIHMDSRGASCFNVRLLKVLPIVAP</sequence>
<protein>
    <submittedName>
        <fullName evidence="2">Uncharacterized protein</fullName>
    </submittedName>
</protein>
<evidence type="ECO:0000313" key="4">
    <source>
        <dbReference type="Proteomes" id="UP000254741"/>
    </source>
</evidence>
<dbReference type="Proteomes" id="UP000255443">
    <property type="component" value="Unassembled WGS sequence"/>
</dbReference>
<evidence type="ECO:0000313" key="5">
    <source>
        <dbReference type="Proteomes" id="UP000255443"/>
    </source>
</evidence>
<evidence type="ECO:0000256" key="1">
    <source>
        <dbReference type="SAM" id="Phobius"/>
    </source>
</evidence>
<gene>
    <name evidence="2" type="ORF">NCTC7303_01539</name>
    <name evidence="3" type="ORF">NCTC8297_03084</name>
</gene>
<reference evidence="4 5" key="1">
    <citation type="submission" date="2018-06" db="EMBL/GenBank/DDBJ databases">
        <authorList>
            <consortium name="Pathogen Informatics"/>
            <person name="Doyle S."/>
        </authorList>
    </citation>
    <scope>NUCLEOTIDE SEQUENCE [LARGE SCALE GENOMIC DNA]</scope>
    <source>
        <strain evidence="2 5">NCTC7303</strain>
        <strain evidence="3 4">NCTC8297</strain>
    </source>
</reference>
<dbReference type="Proteomes" id="UP000254741">
    <property type="component" value="Unassembled WGS sequence"/>
</dbReference>
<keyword evidence="1" id="KW-0812">Transmembrane</keyword>
<proteinExistence type="predicted"/>
<dbReference type="EMBL" id="UGXG01000002">
    <property type="protein sequence ID" value="SUG47806.1"/>
    <property type="molecule type" value="Genomic_DNA"/>
</dbReference>
<evidence type="ECO:0000313" key="3">
    <source>
        <dbReference type="EMBL" id="SUG47806.1"/>
    </source>
</evidence>
<name>A0A379SIE2_SALER</name>
<dbReference type="EMBL" id="UGXC01000002">
    <property type="protein sequence ID" value="SUG29372.1"/>
    <property type="molecule type" value="Genomic_DNA"/>
</dbReference>
<organism evidence="2 5">
    <name type="scientific">Salmonella enterica subsp. arizonae</name>
    <dbReference type="NCBI Taxonomy" id="59203"/>
    <lineage>
        <taxon>Bacteria</taxon>
        <taxon>Pseudomonadati</taxon>
        <taxon>Pseudomonadota</taxon>
        <taxon>Gammaproteobacteria</taxon>
        <taxon>Enterobacterales</taxon>
        <taxon>Enterobacteriaceae</taxon>
        <taxon>Salmonella</taxon>
    </lineage>
</organism>
<evidence type="ECO:0000313" key="2">
    <source>
        <dbReference type="EMBL" id="SUG29372.1"/>
    </source>
</evidence>
<keyword evidence="1" id="KW-1133">Transmembrane helix</keyword>